<comment type="caution">
    <text evidence="1">The sequence shown here is derived from an EMBL/GenBank/DDBJ whole genome shotgun (WGS) entry which is preliminary data.</text>
</comment>
<dbReference type="EMBL" id="JACVXD010000002">
    <property type="protein sequence ID" value="MBD0823678.1"/>
    <property type="molecule type" value="Genomic_DNA"/>
</dbReference>
<dbReference type="AlphaFoldDB" id="A0A8J6UAY7"/>
<gene>
    <name evidence="1" type="ORF">ICJ85_06560</name>
</gene>
<organism evidence="1 2">
    <name type="scientific">Aestuariibaculum marinum</name>
    <dbReference type="NCBI Taxonomy" id="2683592"/>
    <lineage>
        <taxon>Bacteria</taxon>
        <taxon>Pseudomonadati</taxon>
        <taxon>Bacteroidota</taxon>
        <taxon>Flavobacteriia</taxon>
        <taxon>Flavobacteriales</taxon>
        <taxon>Flavobacteriaceae</taxon>
    </lineage>
</organism>
<keyword evidence="2" id="KW-1185">Reference proteome</keyword>
<evidence type="ECO:0000313" key="1">
    <source>
        <dbReference type="EMBL" id="MBD0823678.1"/>
    </source>
</evidence>
<reference evidence="1 2" key="1">
    <citation type="journal article" date="2018" name="J. Microbiol.">
        <title>Aestuariibaculum marinum sp. nov., a marine bacterium isolated from seawater in South Korea.</title>
        <authorList>
            <person name="Choi J."/>
            <person name="Lee D."/>
            <person name="Jang J.H."/>
            <person name="Cha S."/>
            <person name="Seo T."/>
        </authorList>
    </citation>
    <scope>NUCLEOTIDE SEQUENCE [LARGE SCALE GENOMIC DNA]</scope>
    <source>
        <strain evidence="1 2">IP7</strain>
    </source>
</reference>
<sequence length="158" mass="17759">MRLISVFLIFSLVASCDYFNVKKTSSEAILKEELKTFNWKDVDEYPSFSVCDSLVSNSEKQACFSEVLTSHILGFLQQEMIIVTKDVNDTINLQFKLSERGVLTLVNAKIDSLTIAEIPNLQELITQSLDSLPKIFPASKHGQQVKTAFNLPIVINVE</sequence>
<accession>A0A8J6UAY7</accession>
<dbReference type="Proteomes" id="UP000621516">
    <property type="component" value="Unassembled WGS sequence"/>
</dbReference>
<protein>
    <recommendedName>
        <fullName evidence="3">TonB C-terminal domain-containing protein</fullName>
    </recommendedName>
</protein>
<dbReference type="PROSITE" id="PS51257">
    <property type="entry name" value="PROKAR_LIPOPROTEIN"/>
    <property type="match status" value="1"/>
</dbReference>
<evidence type="ECO:0000313" key="2">
    <source>
        <dbReference type="Proteomes" id="UP000621516"/>
    </source>
</evidence>
<name>A0A8J6UAY7_9FLAO</name>
<evidence type="ECO:0008006" key="3">
    <source>
        <dbReference type="Google" id="ProtNLM"/>
    </source>
</evidence>
<dbReference type="RefSeq" id="WP_188222969.1">
    <property type="nucleotide sequence ID" value="NZ_JACVXD010000002.1"/>
</dbReference>
<proteinExistence type="predicted"/>